<comment type="caution">
    <text evidence="3">The sequence shown here is derived from an EMBL/GenBank/DDBJ whole genome shotgun (WGS) entry which is preliminary data.</text>
</comment>
<keyword evidence="4" id="KW-1185">Reference proteome</keyword>
<organism evidence="3 4">
    <name type="scientific">Sphingomonas glacialis</name>
    <dbReference type="NCBI Taxonomy" id="658225"/>
    <lineage>
        <taxon>Bacteria</taxon>
        <taxon>Pseudomonadati</taxon>
        <taxon>Pseudomonadota</taxon>
        <taxon>Alphaproteobacteria</taxon>
        <taxon>Sphingomonadales</taxon>
        <taxon>Sphingomonadaceae</taxon>
        <taxon>Sphingomonas</taxon>
    </lineage>
</organism>
<sequence>MRLDRFLWFARIVKTRAIAQGMAASGHLRIDGRAVDKPAALVRIGSVVAFATPSGRVRALRVAMLPQRRGPPEEGRACYDDLLENARSERASVDAADARA</sequence>
<dbReference type="Proteomes" id="UP000319931">
    <property type="component" value="Unassembled WGS sequence"/>
</dbReference>
<dbReference type="SMART" id="SM00363">
    <property type="entry name" value="S4"/>
    <property type="match status" value="1"/>
</dbReference>
<evidence type="ECO:0000259" key="2">
    <source>
        <dbReference type="SMART" id="SM00363"/>
    </source>
</evidence>
<dbReference type="InterPro" id="IPR036986">
    <property type="entry name" value="S4_RNA-bd_sf"/>
</dbReference>
<dbReference type="RefSeq" id="WP_140851537.1">
    <property type="nucleotide sequence ID" value="NZ_RCZC01000005.1"/>
</dbReference>
<dbReference type="CDD" id="cd00165">
    <property type="entry name" value="S4"/>
    <property type="match status" value="1"/>
</dbReference>
<keyword evidence="1" id="KW-0694">RNA-binding</keyword>
<dbReference type="InterPro" id="IPR002942">
    <property type="entry name" value="S4_RNA-bd"/>
</dbReference>
<proteinExistence type="predicted"/>
<gene>
    <name evidence="3" type="ORF">EAH76_16920</name>
</gene>
<evidence type="ECO:0000313" key="3">
    <source>
        <dbReference type="EMBL" id="TPG51782.1"/>
    </source>
</evidence>
<dbReference type="Pfam" id="PF01479">
    <property type="entry name" value="S4"/>
    <property type="match status" value="1"/>
</dbReference>
<dbReference type="EMBL" id="RCZC01000005">
    <property type="protein sequence ID" value="TPG51782.1"/>
    <property type="molecule type" value="Genomic_DNA"/>
</dbReference>
<dbReference type="Gene3D" id="3.10.290.10">
    <property type="entry name" value="RNA-binding S4 domain"/>
    <property type="match status" value="1"/>
</dbReference>
<dbReference type="AlphaFoldDB" id="A0A502FR76"/>
<evidence type="ECO:0000313" key="4">
    <source>
        <dbReference type="Proteomes" id="UP000319931"/>
    </source>
</evidence>
<name>A0A502FR76_9SPHN</name>
<reference evidence="3 4" key="1">
    <citation type="journal article" date="2019" name="Environ. Microbiol.">
        <title>Species interactions and distinct microbial communities in high Arctic permafrost affected cryosols are associated with the CH4 and CO2 gas fluxes.</title>
        <authorList>
            <person name="Altshuler I."/>
            <person name="Hamel J."/>
            <person name="Turney S."/>
            <person name="Magnuson E."/>
            <person name="Levesque R."/>
            <person name="Greer C."/>
            <person name="Whyte L.G."/>
        </authorList>
    </citation>
    <scope>NUCLEOTIDE SEQUENCE [LARGE SCALE GENOMIC DNA]</scope>
    <source>
        <strain evidence="3 4">E6.1</strain>
    </source>
</reference>
<protein>
    <submittedName>
        <fullName evidence="3">RNA-binding S4 domain-containing protein</fullName>
    </submittedName>
</protein>
<feature type="domain" description="RNA-binding S4" evidence="2">
    <location>
        <begin position="1"/>
        <end position="62"/>
    </location>
</feature>
<dbReference type="GO" id="GO:0003723">
    <property type="term" value="F:RNA binding"/>
    <property type="evidence" value="ECO:0007669"/>
    <property type="project" value="UniProtKB-KW"/>
</dbReference>
<dbReference type="OrthoDB" id="9797176at2"/>
<accession>A0A502FR76</accession>
<evidence type="ECO:0000256" key="1">
    <source>
        <dbReference type="PROSITE-ProRule" id="PRU00182"/>
    </source>
</evidence>
<dbReference type="SUPFAM" id="SSF55174">
    <property type="entry name" value="Alpha-L RNA-binding motif"/>
    <property type="match status" value="1"/>
</dbReference>
<dbReference type="PROSITE" id="PS50889">
    <property type="entry name" value="S4"/>
    <property type="match status" value="1"/>
</dbReference>